<dbReference type="EMBL" id="KZ613783">
    <property type="protein sequence ID" value="PMD62369.1"/>
    <property type="molecule type" value="Genomic_DNA"/>
</dbReference>
<gene>
    <name evidence="1" type="ORF">K444DRAFT_340573</name>
</gene>
<evidence type="ECO:0000313" key="1">
    <source>
        <dbReference type="EMBL" id="PMD62369.1"/>
    </source>
</evidence>
<dbReference type="Proteomes" id="UP000235371">
    <property type="component" value="Unassembled WGS sequence"/>
</dbReference>
<sequence length="168" mass="19904">MPQVPRNEAQDWYFRRMLRTIPLLVQDCAFEWRFPTFEPRAWILFEVASWLLNHKVSQWLTDDMVQFALHIEEMVRGDGVIPTLEKYGYRCTNSSDLRLVTGWLEILVILHKILPELQVRQETLDKIYHPSVGTYWNPDLGLKVDKNDGTIVHNQIVYQFTPVFRLTS</sequence>
<accession>A0A2J6TH59</accession>
<organism evidence="1 2">
    <name type="scientific">Hyaloscypha bicolor E</name>
    <dbReference type="NCBI Taxonomy" id="1095630"/>
    <lineage>
        <taxon>Eukaryota</taxon>
        <taxon>Fungi</taxon>
        <taxon>Dikarya</taxon>
        <taxon>Ascomycota</taxon>
        <taxon>Pezizomycotina</taxon>
        <taxon>Leotiomycetes</taxon>
        <taxon>Helotiales</taxon>
        <taxon>Hyaloscyphaceae</taxon>
        <taxon>Hyaloscypha</taxon>
        <taxon>Hyaloscypha bicolor</taxon>
    </lineage>
</organism>
<dbReference type="RefSeq" id="XP_024739273.1">
    <property type="nucleotide sequence ID" value="XM_024872021.1"/>
</dbReference>
<reference evidence="1 2" key="1">
    <citation type="submission" date="2016-04" db="EMBL/GenBank/DDBJ databases">
        <title>A degradative enzymes factory behind the ericoid mycorrhizal symbiosis.</title>
        <authorList>
            <consortium name="DOE Joint Genome Institute"/>
            <person name="Martino E."/>
            <person name="Morin E."/>
            <person name="Grelet G."/>
            <person name="Kuo A."/>
            <person name="Kohler A."/>
            <person name="Daghino S."/>
            <person name="Barry K."/>
            <person name="Choi C."/>
            <person name="Cichocki N."/>
            <person name="Clum A."/>
            <person name="Copeland A."/>
            <person name="Hainaut M."/>
            <person name="Haridas S."/>
            <person name="Labutti K."/>
            <person name="Lindquist E."/>
            <person name="Lipzen A."/>
            <person name="Khouja H.-R."/>
            <person name="Murat C."/>
            <person name="Ohm R."/>
            <person name="Olson A."/>
            <person name="Spatafora J."/>
            <person name="Veneault-Fourrey C."/>
            <person name="Henrissat B."/>
            <person name="Grigoriev I."/>
            <person name="Martin F."/>
            <person name="Perotto S."/>
        </authorList>
    </citation>
    <scope>NUCLEOTIDE SEQUENCE [LARGE SCALE GENOMIC DNA]</scope>
    <source>
        <strain evidence="1 2">E</strain>
    </source>
</reference>
<proteinExistence type="predicted"/>
<keyword evidence="2" id="KW-1185">Reference proteome</keyword>
<dbReference type="AlphaFoldDB" id="A0A2J6TH59"/>
<name>A0A2J6TH59_9HELO</name>
<dbReference type="GeneID" id="36580103"/>
<dbReference type="InParanoid" id="A0A2J6TH59"/>
<dbReference type="OrthoDB" id="3439099at2759"/>
<evidence type="ECO:0000313" key="2">
    <source>
        <dbReference type="Proteomes" id="UP000235371"/>
    </source>
</evidence>
<protein>
    <submittedName>
        <fullName evidence="1">Uncharacterized protein</fullName>
    </submittedName>
</protein>